<dbReference type="GO" id="GO:0003700">
    <property type="term" value="F:DNA-binding transcription factor activity"/>
    <property type="evidence" value="ECO:0007669"/>
    <property type="project" value="InterPro"/>
</dbReference>
<dbReference type="OrthoDB" id="9802263at2"/>
<dbReference type="InterPro" id="IPR018062">
    <property type="entry name" value="HTH_AraC-typ_CS"/>
</dbReference>
<evidence type="ECO:0000256" key="3">
    <source>
        <dbReference type="ARBA" id="ARBA00023163"/>
    </source>
</evidence>
<dbReference type="PROSITE" id="PS00041">
    <property type="entry name" value="HTH_ARAC_FAMILY_1"/>
    <property type="match status" value="1"/>
</dbReference>
<accession>A0A1H4ZH71</accession>
<keyword evidence="3" id="KW-0804">Transcription</keyword>
<dbReference type="PANTHER" id="PTHR46796">
    <property type="entry name" value="HTH-TYPE TRANSCRIPTIONAL ACTIVATOR RHAS-RELATED"/>
    <property type="match status" value="1"/>
</dbReference>
<protein>
    <submittedName>
        <fullName evidence="5">Transcriptional regulator, AraC family</fullName>
    </submittedName>
</protein>
<gene>
    <name evidence="5" type="ORF">SAMN05444164_4337</name>
</gene>
<evidence type="ECO:0000259" key="4">
    <source>
        <dbReference type="PROSITE" id="PS01124"/>
    </source>
</evidence>
<dbReference type="GO" id="GO:0043565">
    <property type="term" value="F:sequence-specific DNA binding"/>
    <property type="evidence" value="ECO:0007669"/>
    <property type="project" value="InterPro"/>
</dbReference>
<dbReference type="InterPro" id="IPR020449">
    <property type="entry name" value="Tscrpt_reg_AraC-type_HTH"/>
</dbReference>
<dbReference type="AlphaFoldDB" id="A0A1H4ZH71"/>
<proteinExistence type="predicted"/>
<evidence type="ECO:0000313" key="6">
    <source>
        <dbReference type="Proteomes" id="UP000198992"/>
    </source>
</evidence>
<keyword evidence="2" id="KW-0238">DNA-binding</keyword>
<dbReference type="EMBL" id="FNTH01000001">
    <property type="protein sequence ID" value="SED28781.1"/>
    <property type="molecule type" value="Genomic_DNA"/>
</dbReference>
<dbReference type="SUPFAM" id="SSF46689">
    <property type="entry name" value="Homeodomain-like"/>
    <property type="match status" value="2"/>
</dbReference>
<dbReference type="RefSeq" id="WP_092118909.1">
    <property type="nucleotide sequence ID" value="NZ_FNTH01000001.1"/>
</dbReference>
<organism evidence="5 6">
    <name type="scientific">Bradyrhizobium erythrophlei</name>
    <dbReference type="NCBI Taxonomy" id="1437360"/>
    <lineage>
        <taxon>Bacteria</taxon>
        <taxon>Pseudomonadati</taxon>
        <taxon>Pseudomonadota</taxon>
        <taxon>Alphaproteobacteria</taxon>
        <taxon>Hyphomicrobiales</taxon>
        <taxon>Nitrobacteraceae</taxon>
        <taxon>Bradyrhizobium</taxon>
    </lineage>
</organism>
<dbReference type="SMART" id="SM00342">
    <property type="entry name" value="HTH_ARAC"/>
    <property type="match status" value="1"/>
</dbReference>
<dbReference type="Gene3D" id="1.10.10.60">
    <property type="entry name" value="Homeodomain-like"/>
    <property type="match status" value="2"/>
</dbReference>
<dbReference type="PRINTS" id="PR00032">
    <property type="entry name" value="HTHARAC"/>
</dbReference>
<dbReference type="InterPro" id="IPR009057">
    <property type="entry name" value="Homeodomain-like_sf"/>
</dbReference>
<name>A0A1H4ZH71_9BRAD</name>
<sequence length="334" mass="36510">MFDRSSRSFTADTTDVAVDLVSELLLGMRLEGVHYRRVETRAPFGFRFETPYGRAQFHFVAHGAALLRYADAALLPLGCGDAIFLPRGGAHDLVSAPDEPSCDVERFETETLCGNVDVTSACPDGCPQDESVLVFSACMNFDLGGMRPLIALMPEVMRADTLLVRQPEIEPMLKAMERETCTPRAGSVGVMARLADVLAASIVRGWVECGGANAMGWFEALRDPRLGRAIGALHRAPGRNWTVAELAAEAGCSRSLFAERFQSMTGQSPLRYLAELRMRLATQWIEHERQPIDAIAQRLGYASQAAFSRAFKRITGQSPGMVRQPAGSRRAAAE</sequence>
<reference evidence="5 6" key="1">
    <citation type="submission" date="2016-10" db="EMBL/GenBank/DDBJ databases">
        <authorList>
            <person name="de Groot N.N."/>
        </authorList>
    </citation>
    <scope>NUCLEOTIDE SEQUENCE [LARGE SCALE GENOMIC DNA]</scope>
    <source>
        <strain evidence="5 6">MT12</strain>
    </source>
</reference>
<evidence type="ECO:0000313" key="5">
    <source>
        <dbReference type="EMBL" id="SED28781.1"/>
    </source>
</evidence>
<dbReference type="PROSITE" id="PS01124">
    <property type="entry name" value="HTH_ARAC_FAMILY_2"/>
    <property type="match status" value="1"/>
</dbReference>
<dbReference type="InterPro" id="IPR018060">
    <property type="entry name" value="HTH_AraC"/>
</dbReference>
<dbReference type="InterPro" id="IPR050204">
    <property type="entry name" value="AraC_XylS_family_regulators"/>
</dbReference>
<dbReference type="Pfam" id="PF12833">
    <property type="entry name" value="HTH_18"/>
    <property type="match status" value="1"/>
</dbReference>
<dbReference type="Pfam" id="PF12852">
    <property type="entry name" value="Cupin_6"/>
    <property type="match status" value="1"/>
</dbReference>
<keyword evidence="1" id="KW-0805">Transcription regulation</keyword>
<evidence type="ECO:0000256" key="1">
    <source>
        <dbReference type="ARBA" id="ARBA00023015"/>
    </source>
</evidence>
<dbReference type="InterPro" id="IPR032783">
    <property type="entry name" value="AraC_lig"/>
</dbReference>
<dbReference type="PANTHER" id="PTHR46796:SF7">
    <property type="entry name" value="ARAC FAMILY TRANSCRIPTIONAL REGULATOR"/>
    <property type="match status" value="1"/>
</dbReference>
<feature type="domain" description="HTH araC/xylS-type" evidence="4">
    <location>
        <begin position="227"/>
        <end position="325"/>
    </location>
</feature>
<evidence type="ECO:0000256" key="2">
    <source>
        <dbReference type="ARBA" id="ARBA00023125"/>
    </source>
</evidence>
<dbReference type="Proteomes" id="UP000198992">
    <property type="component" value="Unassembled WGS sequence"/>
</dbReference>